<evidence type="ECO:0000313" key="1">
    <source>
        <dbReference type="EMBL" id="OGZ77513.1"/>
    </source>
</evidence>
<sequence>MATATIGTKKDLSEALVYEAIFGGEAEAGEREESPDMEELLKVLRQFADSADQRGLRVKLTISIML</sequence>
<protein>
    <submittedName>
        <fullName evidence="1">Uncharacterized protein</fullName>
    </submittedName>
</protein>
<comment type="caution">
    <text evidence="1">The sequence shown here is derived from an EMBL/GenBank/DDBJ whole genome shotgun (WGS) entry which is preliminary data.</text>
</comment>
<gene>
    <name evidence="1" type="ORF">A3G45_03185</name>
</gene>
<dbReference type="AlphaFoldDB" id="A0A1G2IRZ6"/>
<accession>A0A1G2IRZ6</accession>
<reference evidence="1 2" key="1">
    <citation type="journal article" date="2016" name="Nat. Commun.">
        <title>Thousands of microbial genomes shed light on interconnected biogeochemical processes in an aquifer system.</title>
        <authorList>
            <person name="Anantharaman K."/>
            <person name="Brown C.T."/>
            <person name="Hug L.A."/>
            <person name="Sharon I."/>
            <person name="Castelle C.J."/>
            <person name="Probst A.J."/>
            <person name="Thomas B.C."/>
            <person name="Singh A."/>
            <person name="Wilkins M.J."/>
            <person name="Karaoz U."/>
            <person name="Brodie E.L."/>
            <person name="Williams K.H."/>
            <person name="Hubbard S.S."/>
            <person name="Banfield J.F."/>
        </authorList>
    </citation>
    <scope>NUCLEOTIDE SEQUENCE [LARGE SCALE GENOMIC DNA]</scope>
</reference>
<dbReference type="EMBL" id="MHPE01000006">
    <property type="protein sequence ID" value="OGZ77513.1"/>
    <property type="molecule type" value="Genomic_DNA"/>
</dbReference>
<evidence type="ECO:0000313" key="2">
    <source>
        <dbReference type="Proteomes" id="UP000178632"/>
    </source>
</evidence>
<dbReference type="Proteomes" id="UP000178632">
    <property type="component" value="Unassembled WGS sequence"/>
</dbReference>
<organism evidence="1 2">
    <name type="scientific">Candidatus Staskawiczbacteria bacterium RIFCSPLOWO2_12_FULL_37_15</name>
    <dbReference type="NCBI Taxonomy" id="1802218"/>
    <lineage>
        <taxon>Bacteria</taxon>
        <taxon>Candidatus Staskawicziibacteriota</taxon>
    </lineage>
</organism>
<name>A0A1G2IRZ6_9BACT</name>
<proteinExistence type="predicted"/>